<sequence>MTIERNEPIQFPAHPPVPLPLAMEALSDKAKIYVGNLPEGATDDVLSEYFSKYGRVLKATPAKGRPPWKRMNFGFVWFADEDSAKAAVRDVEDHVIMGTKVEVRESERKEPPPVRQGKTGCSNCNGRNPKKIFVGGLPSDLNEEEFKSLFERYGETTDVVLMVDSISRRPRGFGYVTFASEESAKEVLRHNKYLIRGKEVEVKVAIPKEESDSSSGYPTGHSPGQYYPLAAVNGYSYQPNTWNMYSAPFQFAYPVAPVVPYYGFQPWPNRGVLDPWASRDHKPIKIDFEATRNFKPIKITEPPGRRGSSSASGAEGPSPAPAERAEDVQLTILDEITAGQVHTRIATVTRNLLRGESSGTSASPPSEDCINNDCDSS</sequence>
<dbReference type="Proteomes" id="UP001057402">
    <property type="component" value="Chromosome 4"/>
</dbReference>
<evidence type="ECO:0000313" key="1">
    <source>
        <dbReference type="EMBL" id="KAI4375071.1"/>
    </source>
</evidence>
<evidence type="ECO:0000313" key="2">
    <source>
        <dbReference type="Proteomes" id="UP001057402"/>
    </source>
</evidence>
<keyword evidence="2" id="KW-1185">Reference proteome</keyword>
<reference evidence="2" key="1">
    <citation type="journal article" date="2023" name="Front. Plant Sci.">
        <title>Chromosomal-level genome assembly of Melastoma candidum provides insights into trichome evolution.</title>
        <authorList>
            <person name="Zhong Y."/>
            <person name="Wu W."/>
            <person name="Sun C."/>
            <person name="Zou P."/>
            <person name="Liu Y."/>
            <person name="Dai S."/>
            <person name="Zhou R."/>
        </authorList>
    </citation>
    <scope>NUCLEOTIDE SEQUENCE [LARGE SCALE GENOMIC DNA]</scope>
</reference>
<protein>
    <submittedName>
        <fullName evidence="1">Uncharacterized protein</fullName>
    </submittedName>
</protein>
<accession>A0ACB9R9X9</accession>
<proteinExistence type="predicted"/>
<name>A0ACB9R9X9_9MYRT</name>
<gene>
    <name evidence="1" type="ORF">MLD38_012983</name>
</gene>
<comment type="caution">
    <text evidence="1">The sequence shown here is derived from an EMBL/GenBank/DDBJ whole genome shotgun (WGS) entry which is preliminary data.</text>
</comment>
<dbReference type="EMBL" id="CM042883">
    <property type="protein sequence ID" value="KAI4375071.1"/>
    <property type="molecule type" value="Genomic_DNA"/>
</dbReference>
<organism evidence="1 2">
    <name type="scientific">Melastoma candidum</name>
    <dbReference type="NCBI Taxonomy" id="119954"/>
    <lineage>
        <taxon>Eukaryota</taxon>
        <taxon>Viridiplantae</taxon>
        <taxon>Streptophyta</taxon>
        <taxon>Embryophyta</taxon>
        <taxon>Tracheophyta</taxon>
        <taxon>Spermatophyta</taxon>
        <taxon>Magnoliopsida</taxon>
        <taxon>eudicotyledons</taxon>
        <taxon>Gunneridae</taxon>
        <taxon>Pentapetalae</taxon>
        <taxon>rosids</taxon>
        <taxon>malvids</taxon>
        <taxon>Myrtales</taxon>
        <taxon>Melastomataceae</taxon>
        <taxon>Melastomatoideae</taxon>
        <taxon>Melastomateae</taxon>
        <taxon>Melastoma</taxon>
    </lineage>
</organism>